<dbReference type="GO" id="GO:0016780">
    <property type="term" value="F:phosphotransferase activity, for other substituted phosphate groups"/>
    <property type="evidence" value="ECO:0007669"/>
    <property type="project" value="InterPro"/>
</dbReference>
<keyword evidence="4" id="KW-0812">Transmembrane</keyword>
<comment type="similarity">
    <text evidence="2">Belongs to the CDP-alcohol phosphatidyltransferase class-I family.</text>
</comment>
<keyword evidence="4" id="KW-0472">Membrane</keyword>
<feature type="transmembrane region" description="Helical" evidence="4">
    <location>
        <begin position="227"/>
        <end position="246"/>
    </location>
</feature>
<feature type="domain" description="CDP-alcohol phosphatidyltransferase C-terminal" evidence="5">
    <location>
        <begin position="204"/>
        <end position="240"/>
    </location>
</feature>
<dbReference type="InterPro" id="IPR000462">
    <property type="entry name" value="CDP-OH_P_trans"/>
</dbReference>
<dbReference type="InterPro" id="IPR043130">
    <property type="entry name" value="CDP-OH_PTrfase_TM_dom"/>
</dbReference>
<dbReference type="Pfam" id="PF08009">
    <property type="entry name" value="CDP-OH_P_tran_2"/>
    <property type="match status" value="1"/>
</dbReference>
<dbReference type="InterPro" id="IPR012616">
    <property type="entry name" value="CDP-OH_P_trans_C"/>
</dbReference>
<dbReference type="Pfam" id="PF01066">
    <property type="entry name" value="CDP-OH_P_transf"/>
    <property type="match status" value="1"/>
</dbReference>
<dbReference type="PROSITE" id="PS00379">
    <property type="entry name" value="CDP_ALCOHOL_P_TRANSF"/>
    <property type="match status" value="1"/>
</dbReference>
<evidence type="ECO:0000313" key="6">
    <source>
        <dbReference type="EMBL" id="NMM44210.1"/>
    </source>
</evidence>
<feature type="transmembrane region" description="Helical" evidence="4">
    <location>
        <begin position="21"/>
        <end position="39"/>
    </location>
</feature>
<evidence type="ECO:0000313" key="7">
    <source>
        <dbReference type="Proteomes" id="UP000539372"/>
    </source>
</evidence>
<keyword evidence="4" id="KW-1133">Transmembrane helix</keyword>
<dbReference type="Proteomes" id="UP000539372">
    <property type="component" value="Unassembled WGS sequence"/>
</dbReference>
<dbReference type="InterPro" id="IPR048254">
    <property type="entry name" value="CDP_ALCOHOL_P_TRANSF_CS"/>
</dbReference>
<feature type="transmembrane region" description="Helical" evidence="4">
    <location>
        <begin position="171"/>
        <end position="189"/>
    </location>
</feature>
<proteinExistence type="inferred from homology"/>
<dbReference type="Gene3D" id="1.20.120.1760">
    <property type="match status" value="1"/>
</dbReference>
<gene>
    <name evidence="6" type="ORF">HH303_06960</name>
</gene>
<dbReference type="AlphaFoldDB" id="A0A7Y0HE04"/>
<dbReference type="GO" id="GO:0016020">
    <property type="term" value="C:membrane"/>
    <property type="evidence" value="ECO:0007669"/>
    <property type="project" value="InterPro"/>
</dbReference>
<keyword evidence="1 2" id="KW-0808">Transferase</keyword>
<organism evidence="6 7">
    <name type="scientific">Pacificispira spongiicola</name>
    <dbReference type="NCBI Taxonomy" id="2729598"/>
    <lineage>
        <taxon>Bacteria</taxon>
        <taxon>Pseudomonadati</taxon>
        <taxon>Pseudomonadota</taxon>
        <taxon>Alphaproteobacteria</taxon>
        <taxon>Rhodospirillales</taxon>
        <taxon>Rhodospirillaceae</taxon>
        <taxon>Pacificispira</taxon>
    </lineage>
</organism>
<comment type="caution">
    <text evidence="6">The sequence shown here is derived from an EMBL/GenBank/DDBJ whole genome shotgun (WGS) entry which is preliminary data.</text>
</comment>
<feature type="transmembrane region" description="Helical" evidence="4">
    <location>
        <begin position="146"/>
        <end position="165"/>
    </location>
</feature>
<evidence type="ECO:0000259" key="5">
    <source>
        <dbReference type="Pfam" id="PF08009"/>
    </source>
</evidence>
<accession>A0A7Y0HE04</accession>
<keyword evidence="7" id="KW-1185">Reference proteome</keyword>
<evidence type="ECO:0000256" key="3">
    <source>
        <dbReference type="SAM" id="MobiDB-lite"/>
    </source>
</evidence>
<dbReference type="GO" id="GO:0008654">
    <property type="term" value="P:phospholipid biosynthetic process"/>
    <property type="evidence" value="ECO:0007669"/>
    <property type="project" value="InterPro"/>
</dbReference>
<feature type="compositionally biased region" description="Basic and acidic residues" evidence="3">
    <location>
        <begin position="269"/>
        <end position="282"/>
    </location>
</feature>
<evidence type="ECO:0000256" key="4">
    <source>
        <dbReference type="SAM" id="Phobius"/>
    </source>
</evidence>
<dbReference type="RefSeq" id="WP_169624509.1">
    <property type="nucleotide sequence ID" value="NZ_JABBNT010000002.1"/>
</dbReference>
<sequence length="296" mass="31579">MLKPTARKRRAPRLKGMTVARLIPNMITVAATCAGLSGIRFALDGRWEVALGAILVAAVLDALDGRMARLLHATSDFGAQLDSLSDFVAFGVSPALIMWLWGLGDLGGPGWGIALFFAMCCGLRLARFNSRLDKLPPYAYNYFQGIPAPAGAAVAMMPMALGFVLGDTVSIPPLASGIWVVAIALLMVSELPTYSFKKFKLAPRWVLPFMVTVGLALAGLFSAPWETLSLVGVVYLTTLPMSVRSFSRLKAEAERLQTDEPSVDEMSADEAKSDGGTGKDGDADNTSASIHPLRNS</sequence>
<evidence type="ECO:0000256" key="1">
    <source>
        <dbReference type="ARBA" id="ARBA00022679"/>
    </source>
</evidence>
<name>A0A7Y0HE04_9PROT</name>
<feature type="compositionally biased region" description="Polar residues" evidence="3">
    <location>
        <begin position="284"/>
        <end position="296"/>
    </location>
</feature>
<feature type="region of interest" description="Disordered" evidence="3">
    <location>
        <begin position="254"/>
        <end position="296"/>
    </location>
</feature>
<reference evidence="6 7" key="1">
    <citation type="submission" date="2020-04" db="EMBL/GenBank/DDBJ databases">
        <title>Rhodospirillaceae bacterium KN72 isolated from deep sea.</title>
        <authorList>
            <person name="Zhang D.-C."/>
        </authorList>
    </citation>
    <scope>NUCLEOTIDE SEQUENCE [LARGE SCALE GENOMIC DNA]</scope>
    <source>
        <strain evidence="6 7">KN72</strain>
    </source>
</reference>
<feature type="transmembrane region" description="Helical" evidence="4">
    <location>
        <begin position="201"/>
        <end position="221"/>
    </location>
</feature>
<protein>
    <submittedName>
        <fullName evidence="6">Phosphatidylcholine/phosphatidylserine synthase</fullName>
    </submittedName>
</protein>
<evidence type="ECO:0000256" key="2">
    <source>
        <dbReference type="RuleBase" id="RU003750"/>
    </source>
</evidence>
<dbReference type="EMBL" id="JABBNT010000002">
    <property type="protein sequence ID" value="NMM44210.1"/>
    <property type="molecule type" value="Genomic_DNA"/>
</dbReference>